<name>A0A0M0LS29_9EUKA</name>
<evidence type="ECO:0000259" key="3">
    <source>
        <dbReference type="PROSITE" id="PS50222"/>
    </source>
</evidence>
<proteinExistence type="predicted"/>
<feature type="region of interest" description="Disordered" evidence="1">
    <location>
        <begin position="95"/>
        <end position="162"/>
    </location>
</feature>
<feature type="compositionally biased region" description="Polar residues" evidence="1">
    <location>
        <begin position="348"/>
        <end position="359"/>
    </location>
</feature>
<dbReference type="SUPFAM" id="SSF47473">
    <property type="entry name" value="EF-hand"/>
    <property type="match status" value="1"/>
</dbReference>
<dbReference type="SMART" id="SM00027">
    <property type="entry name" value="EH"/>
    <property type="match status" value="1"/>
</dbReference>
<evidence type="ECO:0000259" key="2">
    <source>
        <dbReference type="PROSITE" id="PS50031"/>
    </source>
</evidence>
<feature type="compositionally biased region" description="Basic and acidic residues" evidence="1">
    <location>
        <begin position="321"/>
        <end position="332"/>
    </location>
</feature>
<dbReference type="Proteomes" id="UP000037460">
    <property type="component" value="Unassembled WGS sequence"/>
</dbReference>
<dbReference type="InterPro" id="IPR011992">
    <property type="entry name" value="EF-hand-dom_pair"/>
</dbReference>
<dbReference type="InterPro" id="IPR002048">
    <property type="entry name" value="EF_hand_dom"/>
</dbReference>
<dbReference type="Gene3D" id="1.10.238.10">
    <property type="entry name" value="EF-hand"/>
    <property type="match status" value="1"/>
</dbReference>
<keyword evidence="4" id="KW-0675">Receptor</keyword>
<dbReference type="GO" id="GO:0005509">
    <property type="term" value="F:calcium ion binding"/>
    <property type="evidence" value="ECO:0007669"/>
    <property type="project" value="InterPro"/>
</dbReference>
<feature type="domain" description="EF-hand" evidence="3">
    <location>
        <begin position="449"/>
        <end position="484"/>
    </location>
</feature>
<feature type="domain" description="EH" evidence="2">
    <location>
        <begin position="417"/>
        <end position="504"/>
    </location>
</feature>
<dbReference type="GO" id="GO:0005886">
    <property type="term" value="C:plasma membrane"/>
    <property type="evidence" value="ECO:0007669"/>
    <property type="project" value="TreeGrafter"/>
</dbReference>
<feature type="region of interest" description="Disordered" evidence="1">
    <location>
        <begin position="312"/>
        <end position="367"/>
    </location>
</feature>
<organism evidence="4 5">
    <name type="scientific">Chrysochromulina tobinii</name>
    <dbReference type="NCBI Taxonomy" id="1460289"/>
    <lineage>
        <taxon>Eukaryota</taxon>
        <taxon>Haptista</taxon>
        <taxon>Haptophyta</taxon>
        <taxon>Prymnesiophyceae</taxon>
        <taxon>Prymnesiales</taxon>
        <taxon>Chrysochromulinaceae</taxon>
        <taxon>Chrysochromulina</taxon>
    </lineage>
</organism>
<dbReference type="Pfam" id="PF12763">
    <property type="entry name" value="EH"/>
    <property type="match status" value="1"/>
</dbReference>
<feature type="region of interest" description="Disordered" evidence="1">
    <location>
        <begin position="1"/>
        <end position="26"/>
    </location>
</feature>
<protein>
    <submittedName>
        <fullName evidence="4">Epidermal growth factor receptor substrate 15</fullName>
    </submittedName>
</protein>
<evidence type="ECO:0000256" key="1">
    <source>
        <dbReference type="SAM" id="MobiDB-lite"/>
    </source>
</evidence>
<dbReference type="PROSITE" id="PS50031">
    <property type="entry name" value="EH"/>
    <property type="match status" value="1"/>
</dbReference>
<evidence type="ECO:0000313" key="4">
    <source>
        <dbReference type="EMBL" id="KOO53854.1"/>
    </source>
</evidence>
<dbReference type="InterPro" id="IPR000261">
    <property type="entry name" value="EH_dom"/>
</dbReference>
<feature type="compositionally biased region" description="Polar residues" evidence="1">
    <location>
        <begin position="130"/>
        <end position="162"/>
    </location>
</feature>
<dbReference type="AlphaFoldDB" id="A0A0M0LS29"/>
<dbReference type="PANTHER" id="PTHR11216">
    <property type="entry name" value="EH DOMAIN"/>
    <property type="match status" value="1"/>
</dbReference>
<keyword evidence="5" id="KW-1185">Reference proteome</keyword>
<dbReference type="GO" id="GO:0005737">
    <property type="term" value="C:cytoplasm"/>
    <property type="evidence" value="ECO:0007669"/>
    <property type="project" value="TreeGrafter"/>
</dbReference>
<dbReference type="EMBL" id="JWZX01000028">
    <property type="protein sequence ID" value="KOO53854.1"/>
    <property type="molecule type" value="Genomic_DNA"/>
</dbReference>
<dbReference type="PROSITE" id="PS50222">
    <property type="entry name" value="EF_HAND_2"/>
    <property type="match status" value="1"/>
</dbReference>
<sequence length="504" mass="54903">MGDADSAITLAEEPAPIKAGGSDAEAGAAAKKAIDDSGYEFGDFTRSAIKGFEGAVRDTTGNKEYKFGDVTKTMAKGLFGALEKAASEARKAAPPMLPFDVSRPTDPWETSRSQLETSRSQLETADPWATSRSQLETSRSQLETTDPWATSSADVGRPTQSTPPIELDEYLIAKRSLIELSRSSMLYAKRPLAEVEGLVSLKQIHLQRVMQALQSDLDCRADALSLDPSEQQRELTAAIYAVRQNETSAAEATKEQLLSRLLSVVTSAARSLDEEIPACHFEQVRVALHELRDGLREIYISFMDEMYSEPKVALPTSQPKPLEDAKPERSTEHSTTPPPKTTLGDPWDSTSTDAPTTAPNDAWAYRPAPPAREHACMQDLHEAVAPPMPVPPPAASTPTPPPSEMAVPTPWAVTRADKSKYDSIFEQMQPEDGKVGGSKVAPVLKRSGLDQAVLRDIWYLVDVNEDGLLDADWFAVAMHLTMKTKRGEPLPLSLPEALIPPSCR</sequence>
<dbReference type="GO" id="GO:0006897">
    <property type="term" value="P:endocytosis"/>
    <property type="evidence" value="ECO:0007669"/>
    <property type="project" value="TreeGrafter"/>
</dbReference>
<evidence type="ECO:0000313" key="5">
    <source>
        <dbReference type="Proteomes" id="UP000037460"/>
    </source>
</evidence>
<comment type="caution">
    <text evidence="4">The sequence shown here is derived from an EMBL/GenBank/DDBJ whole genome shotgun (WGS) entry which is preliminary data.</text>
</comment>
<gene>
    <name evidence="4" type="ORF">Ctob_009479</name>
</gene>
<feature type="compositionally biased region" description="Polar residues" evidence="1">
    <location>
        <begin position="108"/>
        <end position="123"/>
    </location>
</feature>
<dbReference type="OrthoDB" id="524326at2759"/>
<dbReference type="CDD" id="cd00052">
    <property type="entry name" value="EH"/>
    <property type="match status" value="1"/>
</dbReference>
<accession>A0A0M0LS29</accession>
<reference evidence="5" key="1">
    <citation type="journal article" date="2015" name="PLoS Genet.">
        <title>Genome Sequence and Transcriptome Analyses of Chrysochromulina tobin: Metabolic Tools for Enhanced Algal Fitness in the Prominent Order Prymnesiales (Haptophyceae).</title>
        <authorList>
            <person name="Hovde B.T."/>
            <person name="Deodato C.R."/>
            <person name="Hunsperger H.M."/>
            <person name="Ryken S.A."/>
            <person name="Yost W."/>
            <person name="Jha R.K."/>
            <person name="Patterson J."/>
            <person name="Monnat R.J. Jr."/>
            <person name="Barlow S.B."/>
            <person name="Starkenburg S.R."/>
            <person name="Cattolico R.A."/>
        </authorList>
    </citation>
    <scope>NUCLEOTIDE SEQUENCE</scope>
    <source>
        <strain evidence="5">CCMP291</strain>
    </source>
</reference>
<dbReference type="GO" id="GO:0016197">
    <property type="term" value="P:endosomal transport"/>
    <property type="evidence" value="ECO:0007669"/>
    <property type="project" value="TreeGrafter"/>
</dbReference>